<dbReference type="Proteomes" id="UP000310719">
    <property type="component" value="Chromosome"/>
</dbReference>
<dbReference type="AlphaFoldDB" id="A0A4U9HMA3"/>
<accession>A0A4U9HMA3</accession>
<evidence type="ECO:0000313" key="1">
    <source>
        <dbReference type="EMBL" id="VTP65418.1"/>
    </source>
</evidence>
<proteinExistence type="predicted"/>
<name>A0A4U9HMA3_9ENTR</name>
<dbReference type="EMBL" id="LR590464">
    <property type="protein sequence ID" value="VTP65418.1"/>
    <property type="molecule type" value="Genomic_DNA"/>
</dbReference>
<gene>
    <name evidence="1" type="ORF">NCTC13032_02015</name>
</gene>
<organism evidence="1 2">
    <name type="scientific">Leclercia adecarboxylata</name>
    <dbReference type="NCBI Taxonomy" id="83655"/>
    <lineage>
        <taxon>Bacteria</taxon>
        <taxon>Pseudomonadati</taxon>
        <taxon>Pseudomonadota</taxon>
        <taxon>Gammaproteobacteria</taxon>
        <taxon>Enterobacterales</taxon>
        <taxon>Enterobacteriaceae</taxon>
        <taxon>Leclercia</taxon>
    </lineage>
</organism>
<reference evidence="1 2" key="1">
    <citation type="submission" date="2019-05" db="EMBL/GenBank/DDBJ databases">
        <authorList>
            <consortium name="Pathogen Informatics"/>
        </authorList>
    </citation>
    <scope>NUCLEOTIDE SEQUENCE [LARGE SCALE GENOMIC DNA]</scope>
    <source>
        <strain evidence="1 2">NCTC13032</strain>
    </source>
</reference>
<evidence type="ECO:0000313" key="2">
    <source>
        <dbReference type="Proteomes" id="UP000310719"/>
    </source>
</evidence>
<sequence>MLAARFDKGLVGALDDALAADVDPAARGHLAIHCQPLRIQLVEVFPGRPVRHQVGVGDQHARSVFVGFEYADRFAGLHQQGFVVFQFGEGGNYRVITGPVTRRAANPAIHHQLVRIFRHVGIEVVH</sequence>
<protein>
    <submittedName>
        <fullName evidence="1">Uncharacterized protein</fullName>
    </submittedName>
</protein>